<organism evidence="1 2">
    <name type="scientific">Alkalihalophilus pseudofirmus</name>
    <name type="common">Bacillus pseudofirmus</name>
    <dbReference type="NCBI Taxonomy" id="79885"/>
    <lineage>
        <taxon>Bacteria</taxon>
        <taxon>Bacillati</taxon>
        <taxon>Bacillota</taxon>
        <taxon>Bacilli</taxon>
        <taxon>Bacillales</taxon>
        <taxon>Bacillaceae</taxon>
        <taxon>Alkalihalophilus</taxon>
    </lineage>
</organism>
<sequence length="303" mass="35840">MSRTLLQSPFFRFLTPAHKRPVEEHLLKDAASQKLIHEAESLIERMIEKADGQNKQRVIKRKHKEFVIKIKLTHKQITLKMNDTKYTNSAIHKRITITCYRKYMKAKNGVGVIREASIHYLKNGRAHVRQVAESTLFNGLFYRIHRLDEAYTNGTSSALTLAEVNSLKAPALNKQQDISLIRQEAIRYLDTVKKFSVDPLIENRLTRIIKQVEKLQEDFDLLDYEEKHTVRRMLKEDIPNLLNTFLSLSMKNQLDHKEDVFVSLSQMELTLITFYEQLEEKRREHMNHLLRLQKLRYEQDRKS</sequence>
<dbReference type="Proteomes" id="UP001285636">
    <property type="component" value="Unassembled WGS sequence"/>
</dbReference>
<accession>A0AAJ2L0R0</accession>
<evidence type="ECO:0000313" key="2">
    <source>
        <dbReference type="Proteomes" id="UP001285636"/>
    </source>
</evidence>
<dbReference type="RefSeq" id="WP_323465941.1">
    <property type="nucleotide sequence ID" value="NZ_CP144224.1"/>
</dbReference>
<gene>
    <name evidence="1" type="ORF">RYX45_04355</name>
</gene>
<evidence type="ECO:0000313" key="1">
    <source>
        <dbReference type="EMBL" id="MDV2884400.1"/>
    </source>
</evidence>
<dbReference type="AlphaFoldDB" id="A0AAJ2L0R0"/>
<comment type="caution">
    <text evidence="1">The sequence shown here is derived from an EMBL/GenBank/DDBJ whole genome shotgun (WGS) entry which is preliminary data.</text>
</comment>
<protein>
    <submittedName>
        <fullName evidence="1">Uncharacterized protein</fullName>
    </submittedName>
</protein>
<proteinExistence type="predicted"/>
<name>A0AAJ2L0R0_ALKPS</name>
<dbReference type="EMBL" id="JAWJAY010000001">
    <property type="protein sequence ID" value="MDV2884400.1"/>
    <property type="molecule type" value="Genomic_DNA"/>
</dbReference>
<reference evidence="1" key="1">
    <citation type="submission" date="2023-10" db="EMBL/GenBank/DDBJ databases">
        <title>Screening of Alkalihalophilus pseudofirmusBZ-TG-HK211 and Its Alleviation of Salt Stress on Rapeseed Growth.</title>
        <authorList>
            <person name="Zhao B."/>
            <person name="Guo T."/>
        </authorList>
    </citation>
    <scope>NUCLEOTIDE SEQUENCE</scope>
    <source>
        <strain evidence="1">BZ-TG-HK211</strain>
    </source>
</reference>